<evidence type="ECO:0000313" key="3">
    <source>
        <dbReference type="EMBL" id="TQL97386.1"/>
    </source>
</evidence>
<reference evidence="3 4" key="1">
    <citation type="submission" date="2019-06" db="EMBL/GenBank/DDBJ databases">
        <title>Sequencing the genomes of 1000 actinobacteria strains.</title>
        <authorList>
            <person name="Klenk H.-P."/>
        </authorList>
    </citation>
    <scope>NUCLEOTIDE SEQUENCE [LARGE SCALE GENOMIC DNA]</scope>
    <source>
        <strain evidence="3 4">DSM 102200</strain>
    </source>
</reference>
<feature type="transmembrane region" description="Helical" evidence="2">
    <location>
        <begin position="61"/>
        <end position="85"/>
    </location>
</feature>
<evidence type="ECO:0000256" key="1">
    <source>
        <dbReference type="SAM" id="MobiDB-lite"/>
    </source>
</evidence>
<keyword evidence="2" id="KW-0472">Membrane</keyword>
<proteinExistence type="predicted"/>
<dbReference type="Pfam" id="PF00805">
    <property type="entry name" value="Pentapeptide"/>
    <property type="match status" value="1"/>
</dbReference>
<dbReference type="Proteomes" id="UP000316096">
    <property type="component" value="Unassembled WGS sequence"/>
</dbReference>
<dbReference type="SUPFAM" id="SSF141571">
    <property type="entry name" value="Pentapeptide repeat-like"/>
    <property type="match status" value="1"/>
</dbReference>
<feature type="compositionally biased region" description="Basic and acidic residues" evidence="1">
    <location>
        <begin position="32"/>
        <end position="53"/>
    </location>
</feature>
<keyword evidence="4" id="KW-1185">Reference proteome</keyword>
<dbReference type="AlphaFoldDB" id="A0A543CJV9"/>
<dbReference type="EMBL" id="VFOZ01000001">
    <property type="protein sequence ID" value="TQL97386.1"/>
    <property type="molecule type" value="Genomic_DNA"/>
</dbReference>
<dbReference type="RefSeq" id="WP_141956123.1">
    <property type="nucleotide sequence ID" value="NZ_VFOZ01000001.1"/>
</dbReference>
<protein>
    <submittedName>
        <fullName evidence="3">Pentapeptide repeat protein</fullName>
    </submittedName>
</protein>
<dbReference type="PANTHER" id="PTHR14136">
    <property type="entry name" value="BTB_POZ DOMAIN-CONTAINING PROTEIN KCTD9"/>
    <property type="match status" value="1"/>
</dbReference>
<accession>A0A543CJV9</accession>
<evidence type="ECO:0000256" key="2">
    <source>
        <dbReference type="SAM" id="Phobius"/>
    </source>
</evidence>
<keyword evidence="2" id="KW-0812">Transmembrane</keyword>
<organism evidence="3 4">
    <name type="scientific">Actinoallomurus bryophytorum</name>
    <dbReference type="NCBI Taxonomy" id="1490222"/>
    <lineage>
        <taxon>Bacteria</taxon>
        <taxon>Bacillati</taxon>
        <taxon>Actinomycetota</taxon>
        <taxon>Actinomycetes</taxon>
        <taxon>Streptosporangiales</taxon>
        <taxon>Thermomonosporaceae</taxon>
        <taxon>Actinoallomurus</taxon>
    </lineage>
</organism>
<evidence type="ECO:0000313" key="4">
    <source>
        <dbReference type="Proteomes" id="UP000316096"/>
    </source>
</evidence>
<gene>
    <name evidence="3" type="ORF">FB559_2966</name>
</gene>
<dbReference type="PANTHER" id="PTHR14136:SF17">
    <property type="entry name" value="BTB_POZ DOMAIN-CONTAINING PROTEIN KCTD9"/>
    <property type="match status" value="1"/>
</dbReference>
<dbReference type="InterPro" id="IPR051082">
    <property type="entry name" value="Pentapeptide-BTB/POZ_domain"/>
</dbReference>
<feature type="region of interest" description="Disordered" evidence="1">
    <location>
        <begin position="1"/>
        <end position="56"/>
    </location>
</feature>
<dbReference type="OrthoDB" id="4563217at2"/>
<name>A0A543CJV9_9ACTN</name>
<dbReference type="Gene3D" id="2.160.20.80">
    <property type="entry name" value="E3 ubiquitin-protein ligase SopA"/>
    <property type="match status" value="1"/>
</dbReference>
<dbReference type="InterPro" id="IPR001646">
    <property type="entry name" value="5peptide_repeat"/>
</dbReference>
<sequence>MSTAPEPGTASGDSSAGVRITEPTQEELDALPPDRRLELLHRERQRDADERERRRQSRHQWFNSVGILFGVLFTAAGLVATALTWRTGQGELRTAREGQITDRYTKATEQLGSPGRDVRTGAIYALERIAGDSPRDRLTIVDVLAAFVREHDPAASVPAAKLPTEPDTDVLAALTVLGRIPHSHHFTDLHATRIPGSQIPTADLSGMNLFAANLSHGDLINAKLRYTNLTHVNLTRADLDSANLTGASLRGADLTGANLKGTNLSDADLAGVRGMTPAAIRAVARTDALTKF</sequence>
<comment type="caution">
    <text evidence="3">The sequence shown here is derived from an EMBL/GenBank/DDBJ whole genome shotgun (WGS) entry which is preliminary data.</text>
</comment>
<keyword evidence="2" id="KW-1133">Transmembrane helix</keyword>